<organism evidence="2 3">
    <name type="scientific">Parabacteroides chinchillae</name>
    <dbReference type="NCBI Taxonomy" id="871327"/>
    <lineage>
        <taxon>Bacteria</taxon>
        <taxon>Pseudomonadati</taxon>
        <taxon>Bacteroidota</taxon>
        <taxon>Bacteroidia</taxon>
        <taxon>Bacteroidales</taxon>
        <taxon>Tannerellaceae</taxon>
        <taxon>Parabacteroides</taxon>
    </lineage>
</organism>
<proteinExistence type="predicted"/>
<evidence type="ECO:0000256" key="1">
    <source>
        <dbReference type="SAM" id="Phobius"/>
    </source>
</evidence>
<feature type="transmembrane region" description="Helical" evidence="1">
    <location>
        <begin position="112"/>
        <end position="133"/>
    </location>
</feature>
<dbReference type="Proteomes" id="UP000236725">
    <property type="component" value="Unassembled WGS sequence"/>
</dbReference>
<evidence type="ECO:0008006" key="4">
    <source>
        <dbReference type="Google" id="ProtNLM"/>
    </source>
</evidence>
<dbReference type="AlphaFoldDB" id="A0A8G2F312"/>
<keyword evidence="1" id="KW-1133">Transmembrane helix</keyword>
<dbReference type="RefSeq" id="WP_103982082.1">
    <property type="nucleotide sequence ID" value="NZ_FNVS01000001.1"/>
</dbReference>
<name>A0A8G2F312_9BACT</name>
<evidence type="ECO:0000313" key="3">
    <source>
        <dbReference type="Proteomes" id="UP000236725"/>
    </source>
</evidence>
<sequence length="145" mass="16895">MKYGVHKRTLLFIAGFVWIIAGTNILRIGILTWIDDAQNPLFKVCEAIIVFLLFFYLVFKKLFYKHRDRIALKKEKKNCPFSFFDIKGWIIMAFMITFGITIRKLQLLPNSFISVFYTGLSSALIITGILFIIQGYRAKKKSNQI</sequence>
<gene>
    <name evidence="2" type="ORF">SAMN05444001_10194</name>
</gene>
<keyword evidence="1" id="KW-0472">Membrane</keyword>
<evidence type="ECO:0000313" key="2">
    <source>
        <dbReference type="EMBL" id="SEF41650.1"/>
    </source>
</evidence>
<dbReference type="EMBL" id="FNVS01000001">
    <property type="protein sequence ID" value="SEF41650.1"/>
    <property type="molecule type" value="Genomic_DNA"/>
</dbReference>
<keyword evidence="3" id="KW-1185">Reference proteome</keyword>
<comment type="caution">
    <text evidence="2">The sequence shown here is derived from an EMBL/GenBank/DDBJ whole genome shotgun (WGS) entry which is preliminary data.</text>
</comment>
<feature type="transmembrane region" description="Helical" evidence="1">
    <location>
        <begin position="12"/>
        <end position="34"/>
    </location>
</feature>
<protein>
    <recommendedName>
        <fullName evidence="4">Transmembrane protein</fullName>
    </recommendedName>
</protein>
<keyword evidence="1" id="KW-0812">Transmembrane</keyword>
<feature type="transmembrane region" description="Helical" evidence="1">
    <location>
        <begin position="40"/>
        <end position="59"/>
    </location>
</feature>
<feature type="transmembrane region" description="Helical" evidence="1">
    <location>
        <begin position="80"/>
        <end position="100"/>
    </location>
</feature>
<reference evidence="2 3" key="1">
    <citation type="submission" date="2016-10" db="EMBL/GenBank/DDBJ databases">
        <authorList>
            <person name="Varghese N."/>
            <person name="Submissions S."/>
        </authorList>
    </citation>
    <scope>NUCLEOTIDE SEQUENCE [LARGE SCALE GENOMIC DNA]</scope>
    <source>
        <strain evidence="2 3">DSM 29073</strain>
    </source>
</reference>
<accession>A0A8G2F312</accession>